<reference evidence="1 2" key="1">
    <citation type="submission" date="2017-02" db="EMBL/GenBank/DDBJ databases">
        <authorList>
            <person name="Peterson S.W."/>
        </authorList>
    </citation>
    <scope>NUCLEOTIDE SEQUENCE [LARGE SCALE GENOMIC DNA]</scope>
    <source>
        <strain evidence="1 2">DSM 18108</strain>
    </source>
</reference>
<proteinExistence type="predicted"/>
<dbReference type="RefSeq" id="WP_079472791.1">
    <property type="nucleotide sequence ID" value="NZ_FUZZ01000005.1"/>
</dbReference>
<dbReference type="EMBL" id="FUZZ01000005">
    <property type="protein sequence ID" value="SKD09641.1"/>
    <property type="molecule type" value="Genomic_DNA"/>
</dbReference>
<gene>
    <name evidence="1" type="ORF">SAMN05660461_5530</name>
</gene>
<accession>A0A1T5PAA1</accession>
<name>A0A1T5PAA1_9BACT</name>
<evidence type="ECO:0000313" key="1">
    <source>
        <dbReference type="EMBL" id="SKD09641.1"/>
    </source>
</evidence>
<evidence type="ECO:0000313" key="2">
    <source>
        <dbReference type="Proteomes" id="UP000190166"/>
    </source>
</evidence>
<dbReference type="AlphaFoldDB" id="A0A1T5PAA1"/>
<protein>
    <submittedName>
        <fullName evidence="1">Uncharacterized protein</fullName>
    </submittedName>
</protein>
<dbReference type="Proteomes" id="UP000190166">
    <property type="component" value="Unassembled WGS sequence"/>
</dbReference>
<organism evidence="1 2">
    <name type="scientific">Chitinophaga ginsengisegetis</name>
    <dbReference type="NCBI Taxonomy" id="393003"/>
    <lineage>
        <taxon>Bacteria</taxon>
        <taxon>Pseudomonadati</taxon>
        <taxon>Bacteroidota</taxon>
        <taxon>Chitinophagia</taxon>
        <taxon>Chitinophagales</taxon>
        <taxon>Chitinophagaceae</taxon>
        <taxon>Chitinophaga</taxon>
    </lineage>
</organism>
<sequence length="239" mass="26085">MAKQTGIVLFTGKLENQVGYRRNGIYFIRAMAQSVRQTGATRQSAREFGIASTKAKLIRHAIGPLLDITPDDTCVNRLNKALIRAGKNGMQELQGFRFNRHTAVEQFFSRQPVLTPAGTWNIPAQELLPQGNATHLHITAIAVRISFMQRRIISSRAKGITIDLSKPFQGAALDTRLSGHGTLLHVLQINTSANKAALASRRFTAADIMHVVPPITSKIKTAGTPTGSTFPDQVHVPST</sequence>
<keyword evidence="2" id="KW-1185">Reference proteome</keyword>